<dbReference type="PROSITE" id="PS51296">
    <property type="entry name" value="RIESKE"/>
    <property type="match status" value="1"/>
</dbReference>
<dbReference type="SUPFAM" id="SSF55961">
    <property type="entry name" value="Bet v1-like"/>
    <property type="match status" value="1"/>
</dbReference>
<keyword evidence="4" id="KW-0408">Iron</keyword>
<dbReference type="GO" id="GO:0051213">
    <property type="term" value="F:dioxygenase activity"/>
    <property type="evidence" value="ECO:0007669"/>
    <property type="project" value="UniProtKB-KW"/>
</dbReference>
<dbReference type="Pfam" id="PF00355">
    <property type="entry name" value="Rieske"/>
    <property type="match status" value="1"/>
</dbReference>
<dbReference type="Gene3D" id="3.90.380.10">
    <property type="entry name" value="Naphthalene 1,2-dioxygenase Alpha Subunit, Chain A, domain 1"/>
    <property type="match status" value="1"/>
</dbReference>
<dbReference type="SUPFAM" id="SSF50022">
    <property type="entry name" value="ISP domain"/>
    <property type="match status" value="1"/>
</dbReference>
<protein>
    <submittedName>
        <fullName evidence="7">Aromatic ring-hydroxylating dioxygenase subunit alpha</fullName>
    </submittedName>
</protein>
<reference evidence="7 8" key="1">
    <citation type="submission" date="2020-02" db="EMBL/GenBank/DDBJ databases">
        <authorList>
            <person name="Kim H.M."/>
            <person name="Jeon C.O."/>
        </authorList>
    </citation>
    <scope>NUCLEOTIDE SEQUENCE [LARGE SCALE GENOMIC DNA]</scope>
    <source>
        <strain evidence="7 8">PeD5</strain>
    </source>
</reference>
<dbReference type="Pfam" id="PF19112">
    <property type="entry name" value="VanA_C"/>
    <property type="match status" value="1"/>
</dbReference>
<reference evidence="7 8" key="2">
    <citation type="submission" date="2020-03" db="EMBL/GenBank/DDBJ databases">
        <title>Roseomonas stagni sp. nov., isolated from pond water in Japan.</title>
        <authorList>
            <person name="Furuhata K."/>
            <person name="Miyamoto H."/>
            <person name="Goto K."/>
        </authorList>
    </citation>
    <scope>NUCLEOTIDE SEQUENCE [LARGE SCALE GENOMIC DNA]</scope>
    <source>
        <strain evidence="7 8">PeD5</strain>
    </source>
</reference>
<dbReference type="InterPro" id="IPR036922">
    <property type="entry name" value="Rieske_2Fe-2S_sf"/>
</dbReference>
<gene>
    <name evidence="7" type="ORF">G3576_29210</name>
</gene>
<dbReference type="InterPro" id="IPR044043">
    <property type="entry name" value="VanA_C_cat"/>
</dbReference>
<keyword evidence="3" id="KW-0560">Oxidoreductase</keyword>
<dbReference type="PANTHER" id="PTHR21266:SF60">
    <property type="entry name" value="3-KETOSTEROID-9-ALPHA-MONOOXYGENASE, OXYGENASE COMPONENT"/>
    <property type="match status" value="1"/>
</dbReference>
<keyword evidence="2" id="KW-0479">Metal-binding</keyword>
<sequence length="345" mass="38508">MVPTRQKLLRRFWYPVMPEASLPAGKPVPFTLLGQEIVLWRAAEGAPAAIADRCPHRGAKLSLGFIDEAAPEGPALGCPYHGWAFGADGRCVKVPQAHDPNRGMKSGAKGHHAASRYGWIWVALEDPLQPIPEIPEAADAAFRQIDEFYEEWAVSGLRLMENSFDMAHISYVHAETFGILEDPKPAPVTIEHTGWGFIMRGEAPVANRGISKDLIKDAGERTVRIIEGRWFLPFMRASRIDYPTGLTHVLVTAATPIDDRRSQICQWVYRNDTEADSPAEKVIAFDRAVTIEDRHVLESTTWDVPLTMSEELHMPSDKPGIEMRRRLLALLEEHGEAEARLPVEA</sequence>
<dbReference type="InterPro" id="IPR017941">
    <property type="entry name" value="Rieske_2Fe-2S"/>
</dbReference>
<evidence type="ECO:0000256" key="1">
    <source>
        <dbReference type="ARBA" id="ARBA00022714"/>
    </source>
</evidence>
<dbReference type="AlphaFoldDB" id="A0A6M1LUK4"/>
<dbReference type="GO" id="GO:0046872">
    <property type="term" value="F:metal ion binding"/>
    <property type="evidence" value="ECO:0007669"/>
    <property type="project" value="UniProtKB-KW"/>
</dbReference>
<feature type="domain" description="Rieske" evidence="6">
    <location>
        <begin position="13"/>
        <end position="99"/>
    </location>
</feature>
<evidence type="ECO:0000256" key="5">
    <source>
        <dbReference type="ARBA" id="ARBA00023014"/>
    </source>
</evidence>
<keyword evidence="8" id="KW-1185">Reference proteome</keyword>
<evidence type="ECO:0000256" key="2">
    <source>
        <dbReference type="ARBA" id="ARBA00022723"/>
    </source>
</evidence>
<dbReference type="GO" id="GO:0051537">
    <property type="term" value="F:2 iron, 2 sulfur cluster binding"/>
    <property type="evidence" value="ECO:0007669"/>
    <property type="project" value="UniProtKB-KW"/>
</dbReference>
<evidence type="ECO:0000313" key="7">
    <source>
        <dbReference type="EMBL" id="NGM24121.1"/>
    </source>
</evidence>
<dbReference type="Gene3D" id="2.102.10.10">
    <property type="entry name" value="Rieske [2Fe-2S] iron-sulphur domain"/>
    <property type="match status" value="1"/>
</dbReference>
<accession>A0A6M1LUK4</accession>
<evidence type="ECO:0000256" key="4">
    <source>
        <dbReference type="ARBA" id="ARBA00023004"/>
    </source>
</evidence>
<keyword evidence="7" id="KW-0223">Dioxygenase</keyword>
<organism evidence="7 8">
    <name type="scientific">Falsiroseomonas algicola</name>
    <dbReference type="NCBI Taxonomy" id="2716930"/>
    <lineage>
        <taxon>Bacteria</taxon>
        <taxon>Pseudomonadati</taxon>
        <taxon>Pseudomonadota</taxon>
        <taxon>Alphaproteobacteria</taxon>
        <taxon>Acetobacterales</taxon>
        <taxon>Roseomonadaceae</taxon>
        <taxon>Falsiroseomonas</taxon>
    </lineage>
</organism>
<keyword evidence="1" id="KW-0001">2Fe-2S</keyword>
<evidence type="ECO:0000313" key="8">
    <source>
        <dbReference type="Proteomes" id="UP000475385"/>
    </source>
</evidence>
<evidence type="ECO:0000256" key="3">
    <source>
        <dbReference type="ARBA" id="ARBA00023002"/>
    </source>
</evidence>
<dbReference type="PANTHER" id="PTHR21266">
    <property type="entry name" value="IRON-SULFUR DOMAIN CONTAINING PROTEIN"/>
    <property type="match status" value="1"/>
</dbReference>
<proteinExistence type="predicted"/>
<dbReference type="InterPro" id="IPR050584">
    <property type="entry name" value="Cholesterol_7-desaturase"/>
</dbReference>
<keyword evidence="5" id="KW-0411">Iron-sulfur</keyword>
<dbReference type="EMBL" id="JAAIKB010000025">
    <property type="protein sequence ID" value="NGM24121.1"/>
    <property type="molecule type" value="Genomic_DNA"/>
</dbReference>
<evidence type="ECO:0000259" key="6">
    <source>
        <dbReference type="PROSITE" id="PS51296"/>
    </source>
</evidence>
<name>A0A6M1LUK4_9PROT</name>
<dbReference type="Proteomes" id="UP000475385">
    <property type="component" value="Unassembled WGS sequence"/>
</dbReference>
<comment type="caution">
    <text evidence="7">The sequence shown here is derived from an EMBL/GenBank/DDBJ whole genome shotgun (WGS) entry which is preliminary data.</text>
</comment>